<comment type="caution">
    <text evidence="1">The sequence shown here is derived from an EMBL/GenBank/DDBJ whole genome shotgun (WGS) entry which is preliminary data.</text>
</comment>
<dbReference type="EMBL" id="CAJVQC010016729">
    <property type="protein sequence ID" value="CAG8679182.1"/>
    <property type="molecule type" value="Genomic_DNA"/>
</dbReference>
<name>A0ACA9NWR1_9GLOM</name>
<evidence type="ECO:0000313" key="2">
    <source>
        <dbReference type="Proteomes" id="UP000789920"/>
    </source>
</evidence>
<sequence>TLEFINGMAEIYRSEHEHSIVFKEKIRKLFGEELRMISLEDDSKNDSVLESNVFSKSVLRFLVKMKNKIGTGKLVNHKLLWRAITKDGQKIIANKEMVDGFYMVVMDYVKAEPLYNCSSLSCNKYKAILRDIKEAIDKLHEKSIVFADLCDSNILVDKSQGQYKRMLIDFDWASKDEIECSPSFMNHKHITEEKTKDLSETVSLQELNSKLIVIIAKLRRENSEIKTENIELKAENSMVCNQIVTNISQDVEPEISDSYPVNSNNVPEDINLLCDDINITNNASNSDKHQEETLSRVSNLFSTVLAICVKPKSLEDKKIDNFLIEKHNEQIRNKIREKKLQYRLPIESSPKEDIYISNIKSSIPLKQKKKQGLIQEISTFIKDQNNITRISQNNVRQNHITEEPETVNIFNKYNENDGEFSDDNDDKFSDNNNNGDYCSFSNKDKP</sequence>
<organism evidence="1 2">
    <name type="scientific">Racocetra persica</name>
    <dbReference type="NCBI Taxonomy" id="160502"/>
    <lineage>
        <taxon>Eukaryota</taxon>
        <taxon>Fungi</taxon>
        <taxon>Fungi incertae sedis</taxon>
        <taxon>Mucoromycota</taxon>
        <taxon>Glomeromycotina</taxon>
        <taxon>Glomeromycetes</taxon>
        <taxon>Diversisporales</taxon>
        <taxon>Gigasporaceae</taxon>
        <taxon>Racocetra</taxon>
    </lineage>
</organism>
<feature type="non-terminal residue" evidence="1">
    <location>
        <position position="446"/>
    </location>
</feature>
<keyword evidence="2" id="KW-1185">Reference proteome</keyword>
<gene>
    <name evidence="1" type="ORF">RPERSI_LOCUS9031</name>
</gene>
<dbReference type="Proteomes" id="UP000789920">
    <property type="component" value="Unassembled WGS sequence"/>
</dbReference>
<accession>A0ACA9NWR1</accession>
<reference evidence="1" key="1">
    <citation type="submission" date="2021-06" db="EMBL/GenBank/DDBJ databases">
        <authorList>
            <person name="Kallberg Y."/>
            <person name="Tangrot J."/>
            <person name="Rosling A."/>
        </authorList>
    </citation>
    <scope>NUCLEOTIDE SEQUENCE</scope>
    <source>
        <strain evidence="1">MA461A</strain>
    </source>
</reference>
<protein>
    <submittedName>
        <fullName evidence="1">1228_t:CDS:1</fullName>
    </submittedName>
</protein>
<evidence type="ECO:0000313" key="1">
    <source>
        <dbReference type="EMBL" id="CAG8679182.1"/>
    </source>
</evidence>
<feature type="non-terminal residue" evidence="1">
    <location>
        <position position="1"/>
    </location>
</feature>
<proteinExistence type="predicted"/>